<dbReference type="InterPro" id="IPR026992">
    <property type="entry name" value="DIOX_N"/>
</dbReference>
<organism evidence="6 7">
    <name type="scientific">Rubroshorea leprosula</name>
    <dbReference type="NCBI Taxonomy" id="152421"/>
    <lineage>
        <taxon>Eukaryota</taxon>
        <taxon>Viridiplantae</taxon>
        <taxon>Streptophyta</taxon>
        <taxon>Embryophyta</taxon>
        <taxon>Tracheophyta</taxon>
        <taxon>Spermatophyta</taxon>
        <taxon>Magnoliopsida</taxon>
        <taxon>eudicotyledons</taxon>
        <taxon>Gunneridae</taxon>
        <taxon>Pentapetalae</taxon>
        <taxon>rosids</taxon>
        <taxon>malvids</taxon>
        <taxon>Malvales</taxon>
        <taxon>Dipterocarpaceae</taxon>
        <taxon>Rubroshorea</taxon>
    </lineage>
</organism>
<dbReference type="InterPro" id="IPR050295">
    <property type="entry name" value="Plant_2OG-oxidoreductases"/>
</dbReference>
<accession>A0AAV5LEM6</accession>
<protein>
    <recommendedName>
        <fullName evidence="5">Fe2OG dioxygenase domain-containing protein</fullName>
    </recommendedName>
</protein>
<dbReference type="PROSITE" id="PS51471">
    <property type="entry name" value="FE2OG_OXY"/>
    <property type="match status" value="1"/>
</dbReference>
<dbReference type="GO" id="GO:0016491">
    <property type="term" value="F:oxidoreductase activity"/>
    <property type="evidence" value="ECO:0007669"/>
    <property type="project" value="UniProtKB-KW"/>
</dbReference>
<dbReference type="GO" id="GO:0046872">
    <property type="term" value="F:metal ion binding"/>
    <property type="evidence" value="ECO:0007669"/>
    <property type="project" value="UniProtKB-KW"/>
</dbReference>
<evidence type="ECO:0000256" key="3">
    <source>
        <dbReference type="ARBA" id="ARBA00023004"/>
    </source>
</evidence>
<evidence type="ECO:0000259" key="5">
    <source>
        <dbReference type="PROSITE" id="PS51471"/>
    </source>
</evidence>
<evidence type="ECO:0000313" key="7">
    <source>
        <dbReference type="Proteomes" id="UP001054252"/>
    </source>
</evidence>
<dbReference type="InterPro" id="IPR027443">
    <property type="entry name" value="IPNS-like_sf"/>
</dbReference>
<dbReference type="SUPFAM" id="SSF51197">
    <property type="entry name" value="Clavaminate synthase-like"/>
    <property type="match status" value="1"/>
</dbReference>
<keyword evidence="2 4" id="KW-0479">Metal-binding</keyword>
<evidence type="ECO:0000256" key="4">
    <source>
        <dbReference type="RuleBase" id="RU003682"/>
    </source>
</evidence>
<dbReference type="PANTHER" id="PTHR47991">
    <property type="entry name" value="OXOGLUTARATE/IRON-DEPENDENT DIOXYGENASE"/>
    <property type="match status" value="1"/>
</dbReference>
<evidence type="ECO:0000256" key="1">
    <source>
        <dbReference type="ARBA" id="ARBA00008056"/>
    </source>
</evidence>
<dbReference type="Pfam" id="PF14226">
    <property type="entry name" value="DIOX_N"/>
    <property type="match status" value="1"/>
</dbReference>
<gene>
    <name evidence="6" type="ORF">SLEP1_g43700</name>
</gene>
<keyword evidence="4" id="KW-0560">Oxidoreductase</keyword>
<keyword evidence="7" id="KW-1185">Reference proteome</keyword>
<dbReference type="EMBL" id="BPVZ01000110">
    <property type="protein sequence ID" value="GKV35437.1"/>
    <property type="molecule type" value="Genomic_DNA"/>
</dbReference>
<sequence length="360" mass="39719">MAAATSPPRPGHSPDGATFIKALAESGSLTSVPSNYIFTNDPLDQAVSDPEESIPIIDLSSLTSGSPDQRSKAICDLGKACQEWGFFMVINHGVSESLIEMMMDSCRQFFDLTEEEKKEFQGKHVLDPIRCGTSFNLSVDKVLFWRDYLKVFVHPEFHSPNKPPNFSDNSMEYCKIIHQVARELLKGISESLGLEALYIDKAMNLDLGFQILIANLYPACPVPELAMGIPPHSDHGLLTILIQNGVDGLQLLHKGKWVNVKAVPNSFLVNTADHIEILSNGKYKSVMHRAVVNSEVARISLAVANGPSLDTVVRPAEELVDDGDNQPAYVGMKYREYLQLQQSNQLDGKSCLDRVMVSCN</sequence>
<feature type="domain" description="Fe2OG dioxygenase" evidence="5">
    <location>
        <begin position="208"/>
        <end position="307"/>
    </location>
</feature>
<dbReference type="Pfam" id="PF03171">
    <property type="entry name" value="2OG-FeII_Oxy"/>
    <property type="match status" value="1"/>
</dbReference>
<dbReference type="Proteomes" id="UP001054252">
    <property type="component" value="Unassembled WGS sequence"/>
</dbReference>
<reference evidence="6 7" key="1">
    <citation type="journal article" date="2021" name="Commun. Biol.">
        <title>The genome of Shorea leprosula (Dipterocarpaceae) highlights the ecological relevance of drought in aseasonal tropical rainforests.</title>
        <authorList>
            <person name="Ng K.K.S."/>
            <person name="Kobayashi M.J."/>
            <person name="Fawcett J.A."/>
            <person name="Hatakeyama M."/>
            <person name="Paape T."/>
            <person name="Ng C.H."/>
            <person name="Ang C.C."/>
            <person name="Tnah L.H."/>
            <person name="Lee C.T."/>
            <person name="Nishiyama T."/>
            <person name="Sese J."/>
            <person name="O'Brien M.J."/>
            <person name="Copetti D."/>
            <person name="Mohd Noor M.I."/>
            <person name="Ong R.C."/>
            <person name="Putra M."/>
            <person name="Sireger I.Z."/>
            <person name="Indrioko S."/>
            <person name="Kosugi Y."/>
            <person name="Izuno A."/>
            <person name="Isagi Y."/>
            <person name="Lee S.L."/>
            <person name="Shimizu K.K."/>
        </authorList>
    </citation>
    <scope>NUCLEOTIDE SEQUENCE [LARGE SCALE GENOMIC DNA]</scope>
    <source>
        <strain evidence="6">214</strain>
    </source>
</reference>
<evidence type="ECO:0000313" key="6">
    <source>
        <dbReference type="EMBL" id="GKV35437.1"/>
    </source>
</evidence>
<evidence type="ECO:0000256" key="2">
    <source>
        <dbReference type="ARBA" id="ARBA00022723"/>
    </source>
</evidence>
<dbReference type="AlphaFoldDB" id="A0AAV5LEM6"/>
<dbReference type="FunFam" id="2.60.120.330:FF:000134">
    <property type="entry name" value="Uncharacterized protein"/>
    <property type="match status" value="1"/>
</dbReference>
<proteinExistence type="inferred from homology"/>
<comment type="similarity">
    <text evidence="1 4">Belongs to the iron/ascorbate-dependent oxidoreductase family.</text>
</comment>
<dbReference type="InterPro" id="IPR005123">
    <property type="entry name" value="Oxoglu/Fe-dep_dioxygenase_dom"/>
</dbReference>
<comment type="caution">
    <text evidence="6">The sequence shown here is derived from an EMBL/GenBank/DDBJ whole genome shotgun (WGS) entry which is preliminary data.</text>
</comment>
<name>A0AAV5LEM6_9ROSI</name>
<dbReference type="Gene3D" id="2.60.120.330">
    <property type="entry name" value="B-lactam Antibiotic, Isopenicillin N Synthase, Chain"/>
    <property type="match status" value="1"/>
</dbReference>
<keyword evidence="3 4" id="KW-0408">Iron</keyword>
<dbReference type="InterPro" id="IPR044861">
    <property type="entry name" value="IPNS-like_FE2OG_OXY"/>
</dbReference>